<dbReference type="KEGG" id="luo:HHL09_14605"/>
<dbReference type="Gene3D" id="3.40.50.150">
    <property type="entry name" value="Vaccinia Virus protein VP39"/>
    <property type="match status" value="1"/>
</dbReference>
<dbReference type="SUPFAM" id="SSF53335">
    <property type="entry name" value="S-adenosyl-L-methionine-dependent methyltransferases"/>
    <property type="match status" value="1"/>
</dbReference>
<dbReference type="InterPro" id="IPR029063">
    <property type="entry name" value="SAM-dependent_MTases_sf"/>
</dbReference>
<dbReference type="AlphaFoldDB" id="A0A858RID4"/>
<dbReference type="RefSeq" id="WP_169455366.1">
    <property type="nucleotide sequence ID" value="NZ_CP051774.1"/>
</dbReference>
<organism evidence="1 2">
    <name type="scientific">Luteolibacter luteus</name>
    <dbReference type="NCBI Taxonomy" id="2728835"/>
    <lineage>
        <taxon>Bacteria</taxon>
        <taxon>Pseudomonadati</taxon>
        <taxon>Verrucomicrobiota</taxon>
        <taxon>Verrucomicrobiia</taxon>
        <taxon>Verrucomicrobiales</taxon>
        <taxon>Verrucomicrobiaceae</taxon>
        <taxon>Luteolibacter</taxon>
    </lineage>
</organism>
<evidence type="ECO:0000313" key="2">
    <source>
        <dbReference type="Proteomes" id="UP000501812"/>
    </source>
</evidence>
<dbReference type="GO" id="GO:0008168">
    <property type="term" value="F:methyltransferase activity"/>
    <property type="evidence" value="ECO:0007669"/>
    <property type="project" value="UniProtKB-KW"/>
</dbReference>
<evidence type="ECO:0000313" key="1">
    <source>
        <dbReference type="EMBL" id="QJE96966.1"/>
    </source>
</evidence>
<sequence>MSSPSNPVQARFPENDVPAPLPEPGIVHLFRSLFRLTGRKRSVDFFLTPMLEHRNYLPVAAAEEVIPGFGESLVTLRDLPRGLWATPLVDTLTVVKAAKGFQSKRILEIGSYKGSTARLLAENTPDDTRIWTLDQDPEHGSAYRGTPLESRIHRVVGKADYELLKEHGTFDLIFVDADHDYESAYRHSVTALNLLAPGGVILWHDYQNKDYLHGGCGVPEALDAVTRKLGRSLVSIEGTMVAIYSEHAGWETSKIKQSSGKEGTIDPWSDTKIRGL</sequence>
<dbReference type="EMBL" id="CP051774">
    <property type="protein sequence ID" value="QJE96966.1"/>
    <property type="molecule type" value="Genomic_DNA"/>
</dbReference>
<keyword evidence="2" id="KW-1185">Reference proteome</keyword>
<dbReference type="GO" id="GO:0032259">
    <property type="term" value="P:methylation"/>
    <property type="evidence" value="ECO:0007669"/>
    <property type="project" value="UniProtKB-KW"/>
</dbReference>
<dbReference type="Proteomes" id="UP000501812">
    <property type="component" value="Chromosome"/>
</dbReference>
<keyword evidence="1" id="KW-0808">Transferase</keyword>
<name>A0A858RID4_9BACT</name>
<reference evidence="1 2" key="1">
    <citation type="submission" date="2020-04" db="EMBL/GenBank/DDBJ databases">
        <title>Luteolibacter sp. G-1-1-1 isolated from soil.</title>
        <authorList>
            <person name="Dahal R.H."/>
        </authorList>
    </citation>
    <scope>NUCLEOTIDE SEQUENCE [LARGE SCALE GENOMIC DNA]</scope>
    <source>
        <strain evidence="1 2">G-1-1-1</strain>
    </source>
</reference>
<gene>
    <name evidence="1" type="ORF">HHL09_14605</name>
</gene>
<dbReference type="Pfam" id="PF13578">
    <property type="entry name" value="Methyltransf_24"/>
    <property type="match status" value="1"/>
</dbReference>
<proteinExistence type="predicted"/>
<dbReference type="CDD" id="cd02440">
    <property type="entry name" value="AdoMet_MTases"/>
    <property type="match status" value="1"/>
</dbReference>
<keyword evidence="1" id="KW-0489">Methyltransferase</keyword>
<protein>
    <submittedName>
        <fullName evidence="1">Class I SAM-dependent methyltransferase</fullName>
    </submittedName>
</protein>
<accession>A0A858RID4</accession>